<dbReference type="Proteomes" id="UP000321570">
    <property type="component" value="Unassembled WGS sequence"/>
</dbReference>
<reference evidence="2 3" key="1">
    <citation type="submission" date="2019-07" db="EMBL/GenBank/DDBJ databases">
        <authorList>
            <person name="Jastrzebski P J."/>
            <person name="Paukszto L."/>
            <person name="Jastrzebski P J."/>
        </authorList>
    </citation>
    <scope>NUCLEOTIDE SEQUENCE [LARGE SCALE GENOMIC DNA]</scope>
    <source>
        <strain evidence="2 3">WMS-il1</strain>
    </source>
</reference>
<dbReference type="InterPro" id="IPR032979">
    <property type="entry name" value="ENGase"/>
</dbReference>
<dbReference type="AlphaFoldDB" id="A0A564Z5P0"/>
<name>A0A564Z5P0_HYMDI</name>
<dbReference type="PANTHER" id="PTHR13246">
    <property type="entry name" value="ENDO BETA N-ACETYLGLUCOSAMINIDASE"/>
    <property type="match status" value="1"/>
</dbReference>
<protein>
    <recommendedName>
        <fullName evidence="1">Cytosolic endo-beta-N-acetylglucosaminidase TIM barrel domain-containing protein</fullName>
    </recommendedName>
</protein>
<proteinExistence type="predicted"/>
<evidence type="ECO:0000259" key="1">
    <source>
        <dbReference type="Pfam" id="PF03644"/>
    </source>
</evidence>
<organism evidence="2 3">
    <name type="scientific">Hymenolepis diminuta</name>
    <name type="common">Rat tapeworm</name>
    <dbReference type="NCBI Taxonomy" id="6216"/>
    <lineage>
        <taxon>Eukaryota</taxon>
        <taxon>Metazoa</taxon>
        <taxon>Spiralia</taxon>
        <taxon>Lophotrochozoa</taxon>
        <taxon>Platyhelminthes</taxon>
        <taxon>Cestoda</taxon>
        <taxon>Eucestoda</taxon>
        <taxon>Cyclophyllidea</taxon>
        <taxon>Hymenolepididae</taxon>
        <taxon>Hymenolepis</taxon>
    </lineage>
</organism>
<dbReference type="EMBL" id="CABIJS010000666">
    <property type="protein sequence ID" value="VUZ54742.1"/>
    <property type="molecule type" value="Genomic_DNA"/>
</dbReference>
<dbReference type="InterPro" id="IPR005201">
    <property type="entry name" value="TIM_ENGase"/>
</dbReference>
<dbReference type="PANTHER" id="PTHR13246:SF1">
    <property type="entry name" value="CYTOSOLIC ENDO-BETA-N-ACETYLGLUCOSAMINIDASE"/>
    <property type="match status" value="1"/>
</dbReference>
<accession>A0A564Z5P0</accession>
<dbReference type="GO" id="GO:0005829">
    <property type="term" value="C:cytosol"/>
    <property type="evidence" value="ECO:0007669"/>
    <property type="project" value="UniProtKB-SubCell"/>
</dbReference>
<dbReference type="GO" id="GO:0033925">
    <property type="term" value="F:mannosyl-glycoprotein endo-beta-N-acetylglucosaminidase activity"/>
    <property type="evidence" value="ECO:0007669"/>
    <property type="project" value="UniProtKB-EC"/>
</dbReference>
<feature type="domain" description="Cytosolic endo-beta-N-acetylglucosaminidase TIM barrel" evidence="1">
    <location>
        <begin position="63"/>
        <end position="378"/>
    </location>
</feature>
<dbReference type="Gene3D" id="3.20.20.80">
    <property type="entry name" value="Glycosidases"/>
    <property type="match status" value="1"/>
</dbReference>
<gene>
    <name evidence="2" type="ORF">WMSIL1_LOCUS12912</name>
</gene>
<keyword evidence="3" id="KW-1185">Reference proteome</keyword>
<dbReference type="Gene3D" id="2.60.120.260">
    <property type="entry name" value="Galactose-binding domain-like"/>
    <property type="match status" value="1"/>
</dbReference>
<evidence type="ECO:0000313" key="3">
    <source>
        <dbReference type="Proteomes" id="UP000321570"/>
    </source>
</evidence>
<dbReference type="Pfam" id="PF03644">
    <property type="entry name" value="Glyco_hydro_85"/>
    <property type="match status" value="1"/>
</dbReference>
<sequence>MICPPIKSFHELLLWKPKFTCFQPSGLVPSDGFVEESGTLIRPNRTPSIVFCHDMAGGYLEYDTTDKSVPTFPTYRFVHWDLIDTFIYFSHHFITIPPVAWIDIAHKNCVKVYGTVIIERDRINPCPQFDQIFGTDSEEVGIGYPTQFAKILNAIRLHYGFEGWLINFENRFFDTSDRRIFQRVLHFLKCLKSLGSEVMWYDAVTQDGHLNWQNSLTEENIAFFHTGLDGIFLNYNWDLELLRSTQNRARSSDESMKIFVGVDCFGRSCPGGGGFDTYKALELILSASEDRPNRPLSVALFAPAWSFEKRLELDENVMSGDLISEAASLIDLDYQFWRTIRELIPRIRAIGNPSCSALYRPLSPWNGRLHTNFSLGLGLFKGGVFSPWSRLAEQQVLPTCRGLSNDSTYLSPGDCSIRIKPNFTDYFTSGNSLVVDISLSTDQLLENFNLELFLFPNLSLSKNATLSVIIQFSGNVEDVCVFAHVSTVPWESVNTAEEYPVTGEQIFKHRVTKIRTPRGSLWTGLLVDIGSELNCLTDEKTVAFVRRIGLRFAKSPSTFLLGGFTLVDPQSCLL</sequence>
<evidence type="ECO:0000313" key="2">
    <source>
        <dbReference type="EMBL" id="VUZ54742.1"/>
    </source>
</evidence>